<dbReference type="SUPFAM" id="SSF49503">
    <property type="entry name" value="Cupredoxins"/>
    <property type="match status" value="1"/>
</dbReference>
<comment type="caution">
    <text evidence="2">The sequence shown here is derived from an EMBL/GenBank/DDBJ whole genome shotgun (WGS) entry which is preliminary data.</text>
</comment>
<evidence type="ECO:0000313" key="3">
    <source>
        <dbReference type="EMBL" id="CAF4105315.1"/>
    </source>
</evidence>
<reference evidence="2" key="1">
    <citation type="submission" date="2021-02" db="EMBL/GenBank/DDBJ databases">
        <authorList>
            <person name="Nowell W R."/>
        </authorList>
    </citation>
    <scope>NUCLEOTIDE SEQUENCE</scope>
</reference>
<feature type="region of interest" description="Disordered" evidence="1">
    <location>
        <begin position="512"/>
        <end position="581"/>
    </location>
</feature>
<proteinExistence type="predicted"/>
<dbReference type="EMBL" id="CAJOBD010008152">
    <property type="protein sequence ID" value="CAF4105315.1"/>
    <property type="molecule type" value="Genomic_DNA"/>
</dbReference>
<sequence>MFLAMHECRKIEPFFRHHFHTCEIFILNIPHYGLYNFAYSNNSDNVLISLIVEHGTHTHRVNYDEENRFKPHTIKINRFDQVLFHLSSATRASIIYQTDEYGNRLEPEQILFQSQQNNIDYIMKQFSQLGVYYFSTDIKNHDKRKRKQSSTYPLAIIVLPEIRFHYKSVDKGKFDSETVMTTNTNDFFIWKFERTISHDVIRLRSNATFKDLISCYERAIAGKNRRCLAIDCKSIPPGASFFCNPDFEQVTGSYQDRFISTIIIDPPFSQYSFIITNKQFVPKVLYIKKNDTVSWILKDNQSNHRIYVQSIESDNQDDENIPIHRNIAEYVNGVYHLHTFNKRGKYIIKSNGFPSTATVFVDLDIDIRSSDKKREVQQPEIREDIYPVSPFDTQIHLDCPNHRNINIYYTLDGLPPTQHDKNVHFYDSNRGVRFRAPGLHVLRAYSTEDKKLSSSIITSSPTFVMEDEEFEPSWNNCKLTLPDSLSVSNEPSTMFSMEAHIGVRDSEYKTLSTIEMSRQRSDTEDDDDKKNKYKNLKEHQQPSTSTGPSITQIKLDIHKTNSKLKEPPKRPTEKTHGETSVSLDDFNYRAEILLKKLTRAIENRSKELNSTRIHPHTSYPGTHHYKYNQFLSQRLSISSHNPYTDKRSPK</sequence>
<evidence type="ECO:0000256" key="1">
    <source>
        <dbReference type="SAM" id="MobiDB-lite"/>
    </source>
</evidence>
<organism evidence="2 4">
    <name type="scientific">Rotaria sordida</name>
    <dbReference type="NCBI Taxonomy" id="392033"/>
    <lineage>
        <taxon>Eukaryota</taxon>
        <taxon>Metazoa</taxon>
        <taxon>Spiralia</taxon>
        <taxon>Gnathifera</taxon>
        <taxon>Rotifera</taxon>
        <taxon>Eurotatoria</taxon>
        <taxon>Bdelloidea</taxon>
        <taxon>Philodinida</taxon>
        <taxon>Philodinidae</taxon>
        <taxon>Rotaria</taxon>
    </lineage>
</organism>
<feature type="compositionally biased region" description="Polar residues" evidence="1">
    <location>
        <begin position="541"/>
        <end position="552"/>
    </location>
</feature>
<dbReference type="EMBL" id="CAJNOT010005635">
    <property type="protein sequence ID" value="CAF1471036.1"/>
    <property type="molecule type" value="Genomic_DNA"/>
</dbReference>
<feature type="compositionally biased region" description="Basic and acidic residues" evidence="1">
    <location>
        <begin position="555"/>
        <end position="577"/>
    </location>
</feature>
<gene>
    <name evidence="3" type="ORF">JBS370_LOCUS31927</name>
    <name evidence="2" type="ORF">ZHD862_LOCUS36133</name>
</gene>
<dbReference type="Proteomes" id="UP000663864">
    <property type="component" value="Unassembled WGS sequence"/>
</dbReference>
<dbReference type="InterPro" id="IPR008972">
    <property type="entry name" value="Cupredoxin"/>
</dbReference>
<dbReference type="Proteomes" id="UP000663836">
    <property type="component" value="Unassembled WGS sequence"/>
</dbReference>
<dbReference type="AlphaFoldDB" id="A0A815R3B1"/>
<evidence type="ECO:0000313" key="2">
    <source>
        <dbReference type="EMBL" id="CAF1471036.1"/>
    </source>
</evidence>
<accession>A0A815R3B1</accession>
<protein>
    <submittedName>
        <fullName evidence="2">Uncharacterized protein</fullName>
    </submittedName>
</protein>
<evidence type="ECO:0000313" key="4">
    <source>
        <dbReference type="Proteomes" id="UP000663864"/>
    </source>
</evidence>
<name>A0A815R3B1_9BILA</name>